<keyword evidence="1" id="KW-0175">Coiled coil</keyword>
<keyword evidence="4" id="KW-1185">Reference proteome</keyword>
<organism evidence="2 4">
    <name type="scientific">Medicago truncatula</name>
    <name type="common">Barrel medic</name>
    <name type="synonym">Medicago tribuloides</name>
    <dbReference type="NCBI Taxonomy" id="3880"/>
    <lineage>
        <taxon>Eukaryota</taxon>
        <taxon>Viridiplantae</taxon>
        <taxon>Streptophyta</taxon>
        <taxon>Embryophyta</taxon>
        <taxon>Tracheophyta</taxon>
        <taxon>Spermatophyta</taxon>
        <taxon>Magnoliopsida</taxon>
        <taxon>eudicotyledons</taxon>
        <taxon>Gunneridae</taxon>
        <taxon>Pentapetalae</taxon>
        <taxon>rosids</taxon>
        <taxon>fabids</taxon>
        <taxon>Fabales</taxon>
        <taxon>Fabaceae</taxon>
        <taxon>Papilionoideae</taxon>
        <taxon>50 kb inversion clade</taxon>
        <taxon>NPAAA clade</taxon>
        <taxon>Hologalegina</taxon>
        <taxon>IRL clade</taxon>
        <taxon>Trifolieae</taxon>
        <taxon>Medicago</taxon>
    </lineage>
</organism>
<evidence type="ECO:0000256" key="1">
    <source>
        <dbReference type="SAM" id="Coils"/>
    </source>
</evidence>
<reference evidence="2 4" key="2">
    <citation type="journal article" date="2014" name="BMC Genomics">
        <title>An improved genome release (version Mt4.0) for the model legume Medicago truncatula.</title>
        <authorList>
            <person name="Tang H."/>
            <person name="Krishnakumar V."/>
            <person name="Bidwell S."/>
            <person name="Rosen B."/>
            <person name="Chan A."/>
            <person name="Zhou S."/>
            <person name="Gentzbittel L."/>
            <person name="Childs K.L."/>
            <person name="Yandell M."/>
            <person name="Gundlach H."/>
            <person name="Mayer K.F."/>
            <person name="Schwartz D.C."/>
            <person name="Town C.D."/>
        </authorList>
    </citation>
    <scope>GENOME REANNOTATION</scope>
    <source>
        <strain evidence="2">A17</strain>
        <strain evidence="3 4">cv. Jemalong A17</strain>
    </source>
</reference>
<dbReference type="HOGENOM" id="CLU_1456515_0_0_1"/>
<evidence type="ECO:0000313" key="2">
    <source>
        <dbReference type="EMBL" id="KEH34769.1"/>
    </source>
</evidence>
<reference evidence="2 4" key="1">
    <citation type="journal article" date="2011" name="Nature">
        <title>The Medicago genome provides insight into the evolution of rhizobial symbioses.</title>
        <authorList>
            <person name="Young N.D."/>
            <person name="Debelle F."/>
            <person name="Oldroyd G.E."/>
            <person name="Geurts R."/>
            <person name="Cannon S.B."/>
            <person name="Udvardi M.K."/>
            <person name="Benedito V.A."/>
            <person name="Mayer K.F."/>
            <person name="Gouzy J."/>
            <person name="Schoof H."/>
            <person name="Van de Peer Y."/>
            <person name="Proost S."/>
            <person name="Cook D.R."/>
            <person name="Meyers B.C."/>
            <person name="Spannagl M."/>
            <person name="Cheung F."/>
            <person name="De Mita S."/>
            <person name="Krishnakumar V."/>
            <person name="Gundlach H."/>
            <person name="Zhou S."/>
            <person name="Mudge J."/>
            <person name="Bharti A.K."/>
            <person name="Murray J.D."/>
            <person name="Naoumkina M.A."/>
            <person name="Rosen B."/>
            <person name="Silverstein K.A."/>
            <person name="Tang H."/>
            <person name="Rombauts S."/>
            <person name="Zhao P.X."/>
            <person name="Zhou P."/>
            <person name="Barbe V."/>
            <person name="Bardou P."/>
            <person name="Bechner M."/>
            <person name="Bellec A."/>
            <person name="Berger A."/>
            <person name="Berges H."/>
            <person name="Bidwell S."/>
            <person name="Bisseling T."/>
            <person name="Choisne N."/>
            <person name="Couloux A."/>
            <person name="Denny R."/>
            <person name="Deshpande S."/>
            <person name="Dai X."/>
            <person name="Doyle J.J."/>
            <person name="Dudez A.M."/>
            <person name="Farmer A.D."/>
            <person name="Fouteau S."/>
            <person name="Franken C."/>
            <person name="Gibelin C."/>
            <person name="Gish J."/>
            <person name="Goldstein S."/>
            <person name="Gonzalez A.J."/>
            <person name="Green P.J."/>
            <person name="Hallab A."/>
            <person name="Hartog M."/>
            <person name="Hua A."/>
            <person name="Humphray S.J."/>
            <person name="Jeong D.H."/>
            <person name="Jing Y."/>
            <person name="Jocker A."/>
            <person name="Kenton S.M."/>
            <person name="Kim D.J."/>
            <person name="Klee K."/>
            <person name="Lai H."/>
            <person name="Lang C."/>
            <person name="Lin S."/>
            <person name="Macmil S.L."/>
            <person name="Magdelenat G."/>
            <person name="Matthews L."/>
            <person name="McCorrison J."/>
            <person name="Monaghan E.L."/>
            <person name="Mun J.H."/>
            <person name="Najar F.Z."/>
            <person name="Nicholson C."/>
            <person name="Noirot C."/>
            <person name="O'Bleness M."/>
            <person name="Paule C.R."/>
            <person name="Poulain J."/>
            <person name="Prion F."/>
            <person name="Qin B."/>
            <person name="Qu C."/>
            <person name="Retzel E.F."/>
            <person name="Riddle C."/>
            <person name="Sallet E."/>
            <person name="Samain S."/>
            <person name="Samson N."/>
            <person name="Sanders I."/>
            <person name="Saurat O."/>
            <person name="Scarpelli C."/>
            <person name="Schiex T."/>
            <person name="Segurens B."/>
            <person name="Severin A.J."/>
            <person name="Sherrier D.J."/>
            <person name="Shi R."/>
            <person name="Sims S."/>
            <person name="Singer S.R."/>
            <person name="Sinharoy S."/>
            <person name="Sterck L."/>
            <person name="Viollet A."/>
            <person name="Wang B.B."/>
            <person name="Wang K."/>
            <person name="Wang M."/>
            <person name="Wang X."/>
            <person name="Warfsmann J."/>
            <person name="Weissenbach J."/>
            <person name="White D.D."/>
            <person name="White J.D."/>
            <person name="Wiley G.B."/>
            <person name="Wincker P."/>
            <person name="Xing Y."/>
            <person name="Yang L."/>
            <person name="Yao Z."/>
            <person name="Ying F."/>
            <person name="Zhai J."/>
            <person name="Zhou L."/>
            <person name="Zuber A."/>
            <person name="Denarie J."/>
            <person name="Dixon R.A."/>
            <person name="May G.D."/>
            <person name="Schwartz D.C."/>
            <person name="Rogers J."/>
            <person name="Quetier F."/>
            <person name="Town C.D."/>
            <person name="Roe B.A."/>
        </authorList>
    </citation>
    <scope>NUCLEOTIDE SEQUENCE [LARGE SCALE GENOMIC DNA]</scope>
    <source>
        <strain evidence="2">A17</strain>
        <strain evidence="3 4">cv. Jemalong A17</strain>
    </source>
</reference>
<dbReference type="PANTHER" id="PTHR48201:SF12">
    <property type="entry name" value="AMINOTRANSFERASE-LIKE PLANT MOBILE DOMAIN-CONTAINING PROTEIN"/>
    <property type="match status" value="1"/>
</dbReference>
<dbReference type="AlphaFoldDB" id="A0A072UY83"/>
<feature type="coiled-coil region" evidence="1">
    <location>
        <begin position="5"/>
        <end position="32"/>
    </location>
</feature>
<dbReference type="EnsemblPlants" id="KEH34769">
    <property type="protein sequence ID" value="KEH34769"/>
    <property type="gene ID" value="MTR_3g069345"/>
</dbReference>
<dbReference type="EMBL" id="CM001219">
    <property type="protein sequence ID" value="KEH34769.1"/>
    <property type="molecule type" value="Genomic_DNA"/>
</dbReference>
<reference evidence="3" key="3">
    <citation type="submission" date="2015-04" db="UniProtKB">
        <authorList>
            <consortium name="EnsemblPlants"/>
        </authorList>
    </citation>
    <scope>IDENTIFICATION</scope>
    <source>
        <strain evidence="3">cv. Jemalong A17</strain>
    </source>
</reference>
<proteinExistence type="predicted"/>
<dbReference type="PANTHER" id="PTHR48201">
    <property type="entry name" value="PROTEIN, PUTATIVE-RELATED"/>
    <property type="match status" value="1"/>
</dbReference>
<dbReference type="Proteomes" id="UP000002051">
    <property type="component" value="Chromosome 3"/>
</dbReference>
<accession>A0A072UY83</accession>
<gene>
    <name evidence="2" type="ordered locus">MTR_3g069345</name>
</gene>
<sequence length="186" mass="20545">MEEENAQLRTELASLREELAKANDTMTALLAAQEQSSTGHCTIRQGKPPPDPLPPRFRSDLKCDFHQGALGHDVEGCYALKYIVKKLINQGKLTFENNVPHVLDNPLPNHAAVNMIEVYEEAPGLDSLMNNNHLTVSDVCVIVPVFHDPPVKSVPSKENVEPLVIRLPGPVPYTSTKAIPYKYNAT</sequence>
<evidence type="ECO:0000313" key="4">
    <source>
        <dbReference type="Proteomes" id="UP000002051"/>
    </source>
</evidence>
<protein>
    <submittedName>
        <fullName evidence="2 3">Uncharacterized protein</fullName>
    </submittedName>
</protein>
<name>A0A072UY83_MEDTR</name>
<evidence type="ECO:0000313" key="3">
    <source>
        <dbReference type="EnsemblPlants" id="KEH34769"/>
    </source>
</evidence>